<dbReference type="AlphaFoldDB" id="A0AAW0YSJ5"/>
<dbReference type="EMBL" id="JARKIK010000001">
    <property type="protein sequence ID" value="KAK8754696.1"/>
    <property type="molecule type" value="Genomic_DNA"/>
</dbReference>
<dbReference type="EMBL" id="JARKIK010000001">
    <property type="protein sequence ID" value="KAK8754694.1"/>
    <property type="molecule type" value="Genomic_DNA"/>
</dbReference>
<feature type="compositionally biased region" description="Low complexity" evidence="1">
    <location>
        <begin position="159"/>
        <end position="173"/>
    </location>
</feature>
<keyword evidence="4" id="KW-1185">Reference proteome</keyword>
<feature type="compositionally biased region" description="Polar residues" evidence="1">
    <location>
        <begin position="205"/>
        <end position="227"/>
    </location>
</feature>
<gene>
    <name evidence="3" type="ORF">OTU49_017532</name>
</gene>
<dbReference type="Proteomes" id="UP001445076">
    <property type="component" value="Unassembled WGS sequence"/>
</dbReference>
<dbReference type="InterPro" id="IPR013087">
    <property type="entry name" value="Znf_C2H2_type"/>
</dbReference>
<evidence type="ECO:0000256" key="1">
    <source>
        <dbReference type="SAM" id="MobiDB-lite"/>
    </source>
</evidence>
<evidence type="ECO:0000313" key="3">
    <source>
        <dbReference type="EMBL" id="KAK8754681.1"/>
    </source>
</evidence>
<dbReference type="EMBL" id="JARKIK010000001">
    <property type="protein sequence ID" value="KAK8754681.1"/>
    <property type="molecule type" value="Genomic_DNA"/>
</dbReference>
<feature type="region of interest" description="Disordered" evidence="1">
    <location>
        <begin position="120"/>
        <end position="173"/>
    </location>
</feature>
<feature type="region of interest" description="Disordered" evidence="1">
    <location>
        <begin position="186"/>
        <end position="227"/>
    </location>
</feature>
<accession>A0AAW0YSJ5</accession>
<protein>
    <recommendedName>
        <fullName evidence="2">C2H2-type domain-containing protein</fullName>
    </recommendedName>
</protein>
<name>A0AAW0YSJ5_CHEQU</name>
<dbReference type="EMBL" id="JARKIK010000001">
    <property type="protein sequence ID" value="KAK8754690.1"/>
    <property type="molecule type" value="Genomic_DNA"/>
</dbReference>
<reference evidence="3" key="2">
    <citation type="submission" date="2024-01" db="EMBL/GenBank/DDBJ databases">
        <authorList>
            <person name="He J."/>
            <person name="Wang M."/>
            <person name="Zheng J."/>
            <person name="Liu Z."/>
        </authorList>
    </citation>
    <scope>NUCLEOTIDE SEQUENCE</scope>
    <source>
        <strain evidence="3">ZL_2023a</strain>
        <tissue evidence="3">Muscle</tissue>
    </source>
</reference>
<evidence type="ECO:0000259" key="2">
    <source>
        <dbReference type="PROSITE" id="PS00028"/>
    </source>
</evidence>
<dbReference type="EMBL" id="JARKIK010000001">
    <property type="protein sequence ID" value="KAK8754689.1"/>
    <property type="molecule type" value="Genomic_DNA"/>
</dbReference>
<sequence length="227" mass="23989">MRLAEAGREWIVTALSFPVAGKTSILYTPAECPLCKRRFFNKYSAKRHMIQAHGENLFHTRPYARADPSCTSTFSAALQAMGVGSVGGGTSDTRHTMVKVHNYAQDTCAFPSSPPLQHGCRDGSYSQLLSGLGPGPSPPRLNTQEGAPGGSSTTRHDPTTPTTLPGGLHTPLHNAIDSVVSPLSSISTARHGVHEASPGQLAHTGGTSQHNTHDTLLSSTFSATHNL</sequence>
<reference evidence="3 4" key="1">
    <citation type="journal article" date="2024" name="BMC Genomics">
        <title>Genome assembly of redclaw crayfish (Cherax quadricarinatus) provides insights into its immune adaptation and hypoxia tolerance.</title>
        <authorList>
            <person name="Liu Z."/>
            <person name="Zheng J."/>
            <person name="Li H."/>
            <person name="Fang K."/>
            <person name="Wang S."/>
            <person name="He J."/>
            <person name="Zhou D."/>
            <person name="Weng S."/>
            <person name="Chi M."/>
            <person name="Gu Z."/>
            <person name="He J."/>
            <person name="Li F."/>
            <person name="Wang M."/>
        </authorList>
    </citation>
    <scope>NUCLEOTIDE SEQUENCE [LARGE SCALE GENOMIC DNA]</scope>
    <source>
        <strain evidence="3">ZL_2023a</strain>
    </source>
</reference>
<feature type="domain" description="C2H2-type" evidence="2">
    <location>
        <begin position="32"/>
        <end position="53"/>
    </location>
</feature>
<dbReference type="PROSITE" id="PS00028">
    <property type="entry name" value="ZINC_FINGER_C2H2_1"/>
    <property type="match status" value="1"/>
</dbReference>
<evidence type="ECO:0000313" key="4">
    <source>
        <dbReference type="Proteomes" id="UP001445076"/>
    </source>
</evidence>
<comment type="caution">
    <text evidence="3">The sequence shown here is derived from an EMBL/GenBank/DDBJ whole genome shotgun (WGS) entry which is preliminary data.</text>
</comment>
<proteinExistence type="predicted"/>
<dbReference type="EMBL" id="JARKIK010000001">
    <property type="protein sequence ID" value="KAK8754685.1"/>
    <property type="molecule type" value="Genomic_DNA"/>
</dbReference>
<organism evidence="3 4">
    <name type="scientific">Cherax quadricarinatus</name>
    <name type="common">Australian red claw crayfish</name>
    <dbReference type="NCBI Taxonomy" id="27406"/>
    <lineage>
        <taxon>Eukaryota</taxon>
        <taxon>Metazoa</taxon>
        <taxon>Ecdysozoa</taxon>
        <taxon>Arthropoda</taxon>
        <taxon>Crustacea</taxon>
        <taxon>Multicrustacea</taxon>
        <taxon>Malacostraca</taxon>
        <taxon>Eumalacostraca</taxon>
        <taxon>Eucarida</taxon>
        <taxon>Decapoda</taxon>
        <taxon>Pleocyemata</taxon>
        <taxon>Astacidea</taxon>
        <taxon>Parastacoidea</taxon>
        <taxon>Parastacidae</taxon>
        <taxon>Cherax</taxon>
    </lineage>
</organism>